<evidence type="ECO:0000313" key="1">
    <source>
        <dbReference type="EMBL" id="MCZ8516408.1"/>
    </source>
</evidence>
<sequence>MSRLRDHLSLAMCSAMTRDPLAMVINLDDKLCNPDVSAMLKKSPIP</sequence>
<dbReference type="Proteomes" id="UP001527882">
    <property type="component" value="Unassembled WGS sequence"/>
</dbReference>
<protein>
    <submittedName>
        <fullName evidence="1">Uncharacterized protein</fullName>
    </submittedName>
</protein>
<name>A0ABT4QHS2_9BACL</name>
<dbReference type="EMBL" id="JAQAGZ010000023">
    <property type="protein sequence ID" value="MCZ8516408.1"/>
    <property type="molecule type" value="Genomic_DNA"/>
</dbReference>
<reference evidence="1 2" key="1">
    <citation type="submission" date="2022-12" db="EMBL/GenBank/DDBJ databases">
        <title>Draft genome sequence of Paenibacillus sp. dW9.</title>
        <authorList>
            <person name="Choi E.-W."/>
            <person name="Kim D.-U."/>
        </authorList>
    </citation>
    <scope>NUCLEOTIDE SEQUENCE [LARGE SCALE GENOMIC DNA]</scope>
    <source>
        <strain evidence="2">dW9</strain>
    </source>
</reference>
<organism evidence="1 2">
    <name type="scientific">Paenibacillus gyeongsangnamensis</name>
    <dbReference type="NCBI Taxonomy" id="3388067"/>
    <lineage>
        <taxon>Bacteria</taxon>
        <taxon>Bacillati</taxon>
        <taxon>Bacillota</taxon>
        <taxon>Bacilli</taxon>
        <taxon>Bacillales</taxon>
        <taxon>Paenibacillaceae</taxon>
        <taxon>Paenibacillus</taxon>
    </lineage>
</organism>
<keyword evidence="2" id="KW-1185">Reference proteome</keyword>
<accession>A0ABT4QHS2</accession>
<proteinExistence type="predicted"/>
<comment type="caution">
    <text evidence="1">The sequence shown here is derived from an EMBL/GenBank/DDBJ whole genome shotgun (WGS) entry which is preliminary data.</text>
</comment>
<gene>
    <name evidence="1" type="ORF">O9H85_29280</name>
</gene>
<evidence type="ECO:0000313" key="2">
    <source>
        <dbReference type="Proteomes" id="UP001527882"/>
    </source>
</evidence>